<sequence length="404" mass="44381">MPNLNYTAMRIAVVTETYPPEINGVANTMRQLVSGLGERGHQVLLVRPRQASDRRGRAPRGHFLVPGLPIPGYRGLRFGLPVYWRLRHLWLRLRPDVLYVATQGPLGHAALNAALRASIPVITGFHTQFHQYSRHYGLGLLTRPIVNTLKNFHNRSDATLVPTTTLRSQLNEAGFRNVHLFSRGVDTKLFDPARRSDALRRQWGCGPDSIVALYVGRIAAEKNIDLALATMDALTADFDDVRCVLVGDGPEHARLARTHPRCRFVGAKVGEELAAHYASGDLFLFPSLTETFGNVVTEAMASGLAVNAFDYAAAHEHIRHASNGLLSPFGDNRTFLEQALAAAATPQRLRAMGAAARRTAESLSWPQVIATVEERLMEVLRESRATAAERKLGQSGPTPSRNGA</sequence>
<dbReference type="Pfam" id="PF13692">
    <property type="entry name" value="Glyco_trans_1_4"/>
    <property type="match status" value="1"/>
</dbReference>
<dbReference type="InterPro" id="IPR050194">
    <property type="entry name" value="Glycosyltransferase_grp1"/>
</dbReference>
<dbReference type="EMBL" id="NRRV01000065">
    <property type="protein sequence ID" value="MBK1633019.1"/>
    <property type="molecule type" value="Genomic_DNA"/>
</dbReference>
<dbReference type="RefSeq" id="WP_200240959.1">
    <property type="nucleotide sequence ID" value="NZ_NRRV01000065.1"/>
</dbReference>
<dbReference type="GO" id="GO:0016787">
    <property type="term" value="F:hydrolase activity"/>
    <property type="evidence" value="ECO:0007669"/>
    <property type="project" value="UniProtKB-KW"/>
</dbReference>
<dbReference type="CDD" id="cd03814">
    <property type="entry name" value="GT4-like"/>
    <property type="match status" value="1"/>
</dbReference>
<proteinExistence type="predicted"/>
<accession>A0ABS1CM78</accession>
<comment type="caution">
    <text evidence="2">The sequence shown here is derived from an EMBL/GenBank/DDBJ whole genome shotgun (WGS) entry which is preliminary data.</text>
</comment>
<evidence type="ECO:0000313" key="3">
    <source>
        <dbReference type="Proteomes" id="UP000748752"/>
    </source>
</evidence>
<organism evidence="2 3">
    <name type="scientific">Thiohalocapsa halophila</name>
    <dbReference type="NCBI Taxonomy" id="69359"/>
    <lineage>
        <taxon>Bacteria</taxon>
        <taxon>Pseudomonadati</taxon>
        <taxon>Pseudomonadota</taxon>
        <taxon>Gammaproteobacteria</taxon>
        <taxon>Chromatiales</taxon>
        <taxon>Chromatiaceae</taxon>
        <taxon>Thiohalocapsa</taxon>
    </lineage>
</organism>
<dbReference type="Proteomes" id="UP000748752">
    <property type="component" value="Unassembled WGS sequence"/>
</dbReference>
<dbReference type="InterPro" id="IPR028098">
    <property type="entry name" value="Glyco_trans_4-like_N"/>
</dbReference>
<evidence type="ECO:0000259" key="1">
    <source>
        <dbReference type="Pfam" id="PF13439"/>
    </source>
</evidence>
<keyword evidence="3" id="KW-1185">Reference proteome</keyword>
<reference evidence="2 3" key="1">
    <citation type="journal article" date="2020" name="Microorganisms">
        <title>Osmotic Adaptation and Compatible Solute Biosynthesis of Phototrophic Bacteria as Revealed from Genome Analyses.</title>
        <authorList>
            <person name="Imhoff J.F."/>
            <person name="Rahn T."/>
            <person name="Kunzel S."/>
            <person name="Keller A."/>
            <person name="Neulinger S.C."/>
        </authorList>
    </citation>
    <scope>NUCLEOTIDE SEQUENCE [LARGE SCALE GENOMIC DNA]</scope>
    <source>
        <strain evidence="2 3">DSM 6210</strain>
    </source>
</reference>
<dbReference type="Pfam" id="PF13439">
    <property type="entry name" value="Glyco_transf_4"/>
    <property type="match status" value="1"/>
</dbReference>
<dbReference type="Gene3D" id="3.40.50.2000">
    <property type="entry name" value="Glycogen Phosphorylase B"/>
    <property type="match status" value="2"/>
</dbReference>
<dbReference type="PANTHER" id="PTHR45947:SF3">
    <property type="entry name" value="SULFOQUINOVOSYL TRANSFERASE SQD2"/>
    <property type="match status" value="1"/>
</dbReference>
<feature type="domain" description="Glycosyltransferase subfamily 4-like N-terminal" evidence="1">
    <location>
        <begin position="22"/>
        <end position="188"/>
    </location>
</feature>
<dbReference type="PANTHER" id="PTHR45947">
    <property type="entry name" value="SULFOQUINOVOSYL TRANSFERASE SQD2"/>
    <property type="match status" value="1"/>
</dbReference>
<evidence type="ECO:0000313" key="2">
    <source>
        <dbReference type="EMBL" id="MBK1633019.1"/>
    </source>
</evidence>
<gene>
    <name evidence="2" type="ORF">CKO31_20135</name>
</gene>
<name>A0ABS1CM78_9GAMM</name>
<keyword evidence="2" id="KW-0378">Hydrolase</keyword>
<dbReference type="SUPFAM" id="SSF53756">
    <property type="entry name" value="UDP-Glycosyltransferase/glycogen phosphorylase"/>
    <property type="match status" value="1"/>
</dbReference>
<protein>
    <submittedName>
        <fullName evidence="2">Glycoside hydrolase</fullName>
    </submittedName>
</protein>